<keyword evidence="2" id="KW-0812">Transmembrane</keyword>
<feature type="transmembrane region" description="Helical" evidence="2">
    <location>
        <begin position="283"/>
        <end position="303"/>
    </location>
</feature>
<dbReference type="EMBL" id="JAQQWM010000006">
    <property type="protein sequence ID" value="KAK8060108.1"/>
    <property type="molecule type" value="Genomic_DNA"/>
</dbReference>
<proteinExistence type="predicted"/>
<evidence type="ECO:0000256" key="2">
    <source>
        <dbReference type="SAM" id="Phobius"/>
    </source>
</evidence>
<feature type="transmembrane region" description="Helical" evidence="2">
    <location>
        <begin position="381"/>
        <end position="400"/>
    </location>
</feature>
<dbReference type="Proteomes" id="UP001446871">
    <property type="component" value="Unassembled WGS sequence"/>
</dbReference>
<evidence type="ECO:0000313" key="4">
    <source>
        <dbReference type="Proteomes" id="UP001446871"/>
    </source>
</evidence>
<feature type="compositionally biased region" description="Polar residues" evidence="1">
    <location>
        <begin position="541"/>
        <end position="562"/>
    </location>
</feature>
<feature type="transmembrane region" description="Helical" evidence="2">
    <location>
        <begin position="241"/>
        <end position="263"/>
    </location>
</feature>
<gene>
    <name evidence="3" type="ORF">PG996_010038</name>
</gene>
<name>A0ABR1UQG8_9PEZI</name>
<evidence type="ECO:0000256" key="1">
    <source>
        <dbReference type="SAM" id="MobiDB-lite"/>
    </source>
</evidence>
<comment type="caution">
    <text evidence="3">The sequence shown here is derived from an EMBL/GenBank/DDBJ whole genome shotgun (WGS) entry which is preliminary data.</text>
</comment>
<evidence type="ECO:0000313" key="3">
    <source>
        <dbReference type="EMBL" id="KAK8060108.1"/>
    </source>
</evidence>
<protein>
    <submittedName>
        <fullName evidence="3">Uncharacterized protein</fullName>
    </submittedName>
</protein>
<keyword evidence="4" id="KW-1185">Reference proteome</keyword>
<organism evidence="3 4">
    <name type="scientific">Apiospora saccharicola</name>
    <dbReference type="NCBI Taxonomy" id="335842"/>
    <lineage>
        <taxon>Eukaryota</taxon>
        <taxon>Fungi</taxon>
        <taxon>Dikarya</taxon>
        <taxon>Ascomycota</taxon>
        <taxon>Pezizomycotina</taxon>
        <taxon>Sordariomycetes</taxon>
        <taxon>Xylariomycetidae</taxon>
        <taxon>Amphisphaeriales</taxon>
        <taxon>Apiosporaceae</taxon>
        <taxon>Apiospora</taxon>
    </lineage>
</organism>
<accession>A0ABR1UQG8</accession>
<sequence length="578" mass="63461">MHDKARNLRPAMAYALRHVFSDYSLRIQAVARMVKPALVLRSIFCPKGVFGANTIPFTPVQTLEPTQAKSVDEEEGELDFNNWVNRGMAIRAGDSIHECLGNLTAALDLVGKLNEFEYAGASGALSLLPTAGALLGAPTREMWIVYKLVPMAGLLSMLLSLGGSITPSNVGDYDPDEPFSYGGFMPTNAVTATGRATRASRRTSMSIGEREDVGHFEEQDGARKFAEEVRQRADDDSGGSMFFRIWLAMGLQMCLVIAFLIPMYYAQRGSVITWWCRSWPWMWFWYCLVTIVAIFDNLVAAPFTKSWTIRVSRTPTGLVMDETSRKITDPRYPNALEYIKAGPVMNQRLRVSHVASTYPRTCFYVVISVQGISPVHAVAQVLAKTCSVAVFAFGTALFASATLMSISIALMVLCLTLPAGVAGRVIAMWIVSSMSQQNKPILHKMVRSEEEAGRYFHALAELDLQLEIKGHVIVNGSIVTSRHSWFTPATYIGLLAKPFDVVSLATKTTRGLSAPNSHGTFYTGSVYPPSDYPRGPQSPGIISNDKTVNQFTSHGSSGQNVEMEQETPGTRLDPVPDI</sequence>
<feature type="region of interest" description="Disordered" evidence="1">
    <location>
        <begin position="541"/>
        <end position="578"/>
    </location>
</feature>
<keyword evidence="2" id="KW-1133">Transmembrane helix</keyword>
<keyword evidence="2" id="KW-0472">Membrane</keyword>
<reference evidence="3 4" key="1">
    <citation type="submission" date="2023-01" db="EMBL/GenBank/DDBJ databases">
        <title>Analysis of 21 Apiospora genomes using comparative genomics revels a genus with tremendous synthesis potential of carbohydrate active enzymes and secondary metabolites.</title>
        <authorList>
            <person name="Sorensen T."/>
        </authorList>
    </citation>
    <scope>NUCLEOTIDE SEQUENCE [LARGE SCALE GENOMIC DNA]</scope>
    <source>
        <strain evidence="3 4">CBS 83171</strain>
    </source>
</reference>